<reference evidence="1 2" key="1">
    <citation type="journal article" date="2023" name="J. Phycol.">
        <title>Chrysosporum ovalisporum is synonymous with the true-branching cyanobacterium Umezakia natans (Nostocales/Aphanizomenonaceae).</title>
        <authorList>
            <person name="McGregor G.B."/>
            <person name="Sendall B.C."/>
            <person name="Niiyama Y."/>
            <person name="Tuji A."/>
            <person name="Willis A."/>
        </authorList>
    </citation>
    <scope>NUCLEOTIDE SEQUENCE [LARGE SCALE GENOMIC DNA]</scope>
    <source>
        <strain evidence="1 2">CS-531</strain>
    </source>
</reference>
<gene>
    <name evidence="1" type="ORF">NWP22_00630</name>
</gene>
<dbReference type="Proteomes" id="UP001159386">
    <property type="component" value="Unassembled WGS sequence"/>
</dbReference>
<evidence type="ECO:0000313" key="2">
    <source>
        <dbReference type="Proteomes" id="UP001159386"/>
    </source>
</evidence>
<name>A0ABT6K9D2_9CYAN</name>
<keyword evidence="2" id="KW-1185">Reference proteome</keyword>
<organism evidence="1 2">
    <name type="scientific">Anabaenopsis tanganyikae CS-531</name>
    <dbReference type="NCBI Taxonomy" id="2785304"/>
    <lineage>
        <taxon>Bacteria</taxon>
        <taxon>Bacillati</taxon>
        <taxon>Cyanobacteriota</taxon>
        <taxon>Cyanophyceae</taxon>
        <taxon>Nostocales</taxon>
        <taxon>Nodulariaceae</taxon>
        <taxon>Anabaenopsis</taxon>
        <taxon>Anabaenopsis tanganyikae</taxon>
    </lineage>
</organism>
<accession>A0ABT6K9D2</accession>
<comment type="caution">
    <text evidence="1">The sequence shown here is derived from an EMBL/GenBank/DDBJ whole genome shotgun (WGS) entry which is preliminary data.</text>
</comment>
<dbReference type="RefSeq" id="WP_271734648.1">
    <property type="nucleotide sequence ID" value="NZ_JANQDF010000006.1"/>
</dbReference>
<proteinExistence type="predicted"/>
<protein>
    <submittedName>
        <fullName evidence="1">Uncharacterized protein</fullName>
    </submittedName>
</protein>
<sequence length="52" mass="5973">MALSHLVKIIKYMIFGVTQSPDFWTNYIRLSQLCKKSGILLMEVRSPIASPF</sequence>
<evidence type="ECO:0000313" key="1">
    <source>
        <dbReference type="EMBL" id="MDH6104404.1"/>
    </source>
</evidence>
<dbReference type="EMBL" id="JANQDF010000006">
    <property type="protein sequence ID" value="MDH6104404.1"/>
    <property type="molecule type" value="Genomic_DNA"/>
</dbReference>